<feature type="binding site" evidence="7">
    <location>
        <begin position="65"/>
        <end position="67"/>
    </location>
    <ligand>
        <name>5-amino-6-(D-ribitylamino)uracil</name>
        <dbReference type="ChEBI" id="CHEBI:15934"/>
    </ligand>
</feature>
<dbReference type="FunFam" id="3.40.50.960:FF:000003">
    <property type="entry name" value="6,7-dimethyl-8-ribityllumazine synthase"/>
    <property type="match status" value="1"/>
</dbReference>
<gene>
    <name evidence="7" type="primary">ribH</name>
    <name evidence="8" type="ORF">IPA_04495</name>
</gene>
<dbReference type="SUPFAM" id="SSF52121">
    <property type="entry name" value="Lumazine synthase"/>
    <property type="match status" value="1"/>
</dbReference>
<organism evidence="8 9">
    <name type="scientific">Ignicoccus pacificus DSM 13166</name>
    <dbReference type="NCBI Taxonomy" id="940294"/>
    <lineage>
        <taxon>Archaea</taxon>
        <taxon>Thermoproteota</taxon>
        <taxon>Thermoprotei</taxon>
        <taxon>Desulfurococcales</taxon>
        <taxon>Desulfurococcaceae</taxon>
        <taxon>Ignicoccus</taxon>
    </lineage>
</organism>
<evidence type="ECO:0000256" key="7">
    <source>
        <dbReference type="HAMAP-Rule" id="MF_00178"/>
    </source>
</evidence>
<keyword evidence="4 7" id="KW-0686">Riboflavin biosynthesis</keyword>
<comment type="pathway">
    <text evidence="1 7">Cofactor biosynthesis; riboflavin biosynthesis; riboflavin from 2-hydroxy-3-oxobutyl phosphate and 5-amino-6-(D-ribitylamino)uracil: step 1/2.</text>
</comment>
<dbReference type="HAMAP" id="MF_00178">
    <property type="entry name" value="Lumazine_synth"/>
    <property type="match status" value="1"/>
</dbReference>
<dbReference type="EMBL" id="CP006868">
    <property type="protein sequence ID" value="UXD21459.1"/>
    <property type="molecule type" value="Genomic_DNA"/>
</dbReference>
<feature type="active site" description="Proton donor" evidence="7">
    <location>
        <position position="73"/>
    </location>
</feature>
<evidence type="ECO:0000256" key="3">
    <source>
        <dbReference type="ARBA" id="ARBA00012664"/>
    </source>
</evidence>
<keyword evidence="9" id="KW-1185">Reference proteome</keyword>
<evidence type="ECO:0000256" key="1">
    <source>
        <dbReference type="ARBA" id="ARBA00004917"/>
    </source>
</evidence>
<evidence type="ECO:0000256" key="5">
    <source>
        <dbReference type="ARBA" id="ARBA00022679"/>
    </source>
</evidence>
<reference evidence="8" key="1">
    <citation type="submission" date="2013-11" db="EMBL/GenBank/DDBJ databases">
        <title>Comparative genomics of Ignicoccus.</title>
        <authorList>
            <person name="Podar M."/>
        </authorList>
    </citation>
    <scope>NUCLEOTIDE SEQUENCE</scope>
    <source>
        <strain evidence="8">DSM 13166</strain>
    </source>
</reference>
<accession>A0A977K9H2</accession>
<dbReference type="InterPro" id="IPR002180">
    <property type="entry name" value="LS/RS"/>
</dbReference>
<evidence type="ECO:0000313" key="8">
    <source>
        <dbReference type="EMBL" id="UXD21459.1"/>
    </source>
</evidence>
<name>A0A977K9H2_9CREN</name>
<dbReference type="AlphaFoldDB" id="A0A977K9H2"/>
<evidence type="ECO:0000256" key="4">
    <source>
        <dbReference type="ARBA" id="ARBA00022619"/>
    </source>
</evidence>
<feature type="binding site" evidence="7">
    <location>
        <position position="113"/>
    </location>
    <ligand>
        <name>(2S)-2-hydroxy-3-oxobutyl phosphate</name>
        <dbReference type="ChEBI" id="CHEBI:58830"/>
    </ligand>
</feature>
<dbReference type="GO" id="GO:0009349">
    <property type="term" value="C:riboflavin synthase complex"/>
    <property type="evidence" value="ECO:0007669"/>
    <property type="project" value="UniProtKB-UniRule"/>
</dbReference>
<comment type="catalytic activity">
    <reaction evidence="6 7">
        <text>(2S)-2-hydroxy-3-oxobutyl phosphate + 5-amino-6-(D-ribitylamino)uracil = 6,7-dimethyl-8-(1-D-ribityl)lumazine + phosphate + 2 H2O + H(+)</text>
        <dbReference type="Rhea" id="RHEA:26152"/>
        <dbReference type="ChEBI" id="CHEBI:15377"/>
        <dbReference type="ChEBI" id="CHEBI:15378"/>
        <dbReference type="ChEBI" id="CHEBI:15934"/>
        <dbReference type="ChEBI" id="CHEBI:43474"/>
        <dbReference type="ChEBI" id="CHEBI:58201"/>
        <dbReference type="ChEBI" id="CHEBI:58830"/>
        <dbReference type="EC" id="2.5.1.78"/>
    </reaction>
</comment>
<keyword evidence="5 7" id="KW-0808">Transferase</keyword>
<dbReference type="NCBIfam" id="TIGR00114">
    <property type="entry name" value="lumazine-synth"/>
    <property type="match status" value="1"/>
</dbReference>
<dbReference type="PANTHER" id="PTHR21058">
    <property type="entry name" value="6,7-DIMETHYL-8-RIBITYLLUMAZINE SYNTHASE DMRL SYNTHASE LUMAZINE SYNTHASE"/>
    <property type="match status" value="1"/>
</dbReference>
<dbReference type="Proteomes" id="UP001063698">
    <property type="component" value="Chromosome"/>
</dbReference>
<dbReference type="GO" id="GO:0009231">
    <property type="term" value="P:riboflavin biosynthetic process"/>
    <property type="evidence" value="ECO:0007669"/>
    <property type="project" value="UniProtKB-UniRule"/>
</dbReference>
<dbReference type="InterPro" id="IPR036467">
    <property type="entry name" value="LS/RS_sf"/>
</dbReference>
<feature type="binding site" evidence="7">
    <location>
        <begin position="41"/>
        <end position="43"/>
    </location>
    <ligand>
        <name>5-amino-6-(D-ribitylamino)uracil</name>
        <dbReference type="ChEBI" id="CHEBI:15934"/>
    </ligand>
</feature>
<dbReference type="PANTHER" id="PTHR21058:SF0">
    <property type="entry name" value="6,7-DIMETHYL-8-RIBITYLLUMAZINE SYNTHASE"/>
    <property type="match status" value="1"/>
</dbReference>
<dbReference type="EC" id="2.5.1.78" evidence="3 7"/>
<dbReference type="Gene3D" id="3.40.50.960">
    <property type="entry name" value="Lumazine/riboflavin synthase"/>
    <property type="match status" value="1"/>
</dbReference>
<feature type="binding site" evidence="7">
    <location>
        <position position="98"/>
    </location>
    <ligand>
        <name>5-amino-6-(D-ribitylamino)uracil</name>
        <dbReference type="ChEBI" id="CHEBI:15934"/>
    </ligand>
</feature>
<comment type="function">
    <text evidence="7">Catalyzes the formation of 6,7-dimethyl-8-ribityllumazine by condensation of 5-amino-6-(D-ribitylamino)uracil with 3,4-dihydroxy-2-butanone 4-phosphate. This is the penultimate step in the biosynthesis of riboflavin.</text>
</comment>
<feature type="binding site" evidence="7">
    <location>
        <begin position="70"/>
        <end position="71"/>
    </location>
    <ligand>
        <name>(2S)-2-hydroxy-3-oxobutyl phosphate</name>
        <dbReference type="ChEBI" id="CHEBI:58830"/>
    </ligand>
</feature>
<dbReference type="Pfam" id="PF00885">
    <property type="entry name" value="DMRL_synthase"/>
    <property type="match status" value="1"/>
</dbReference>
<dbReference type="KEGG" id="ipc:IPA_04495"/>
<protein>
    <recommendedName>
        <fullName evidence="3 7">6,7-dimethyl-8-ribityllumazine synthase</fullName>
        <shortName evidence="7">DMRL synthase</shortName>
        <shortName evidence="7">LS</shortName>
        <shortName evidence="7">Lumazine synthase</shortName>
        <ecNumber evidence="3 7">2.5.1.78</ecNumber>
    </recommendedName>
</protein>
<dbReference type="InterPro" id="IPR034964">
    <property type="entry name" value="LS"/>
</dbReference>
<proteinExistence type="inferred from homology"/>
<evidence type="ECO:0000256" key="2">
    <source>
        <dbReference type="ARBA" id="ARBA00007424"/>
    </source>
</evidence>
<comment type="similarity">
    <text evidence="2 7">Belongs to the DMRL synthase family.</text>
</comment>
<evidence type="ECO:0000313" key="9">
    <source>
        <dbReference type="Proteomes" id="UP001063698"/>
    </source>
</evidence>
<feature type="binding site" evidence="7">
    <location>
        <position position="10"/>
    </location>
    <ligand>
        <name>5-amino-6-(D-ribitylamino)uracil</name>
        <dbReference type="ChEBI" id="CHEBI:15934"/>
    </ligand>
</feature>
<dbReference type="CDD" id="cd09211">
    <property type="entry name" value="Lumazine_synthase_archaeal"/>
    <property type="match status" value="1"/>
</dbReference>
<evidence type="ECO:0000256" key="6">
    <source>
        <dbReference type="ARBA" id="ARBA00048785"/>
    </source>
</evidence>
<dbReference type="GO" id="GO:0000906">
    <property type="term" value="F:6,7-dimethyl-8-ribityllumazine synthase activity"/>
    <property type="evidence" value="ECO:0007669"/>
    <property type="project" value="UniProtKB-UniRule"/>
</dbReference>
<sequence length="135" mass="14848">MKIGIVVAEFNYDITMLMKEKAISHAKFLGVETEVVMVPGAFETPLAVKKLLKRDDIDGVAVLGAVIKGETDHDELVAGQAARKLMDLAIEYEKPVALGIIGPNATREQATERIEEYARRAVEAAVKMVKRLKEI</sequence>